<dbReference type="CDD" id="cd06225">
    <property type="entry name" value="HAMP"/>
    <property type="match status" value="1"/>
</dbReference>
<evidence type="ECO:0000259" key="8">
    <source>
        <dbReference type="PROSITE" id="PS50111"/>
    </source>
</evidence>
<evidence type="ECO:0000313" key="10">
    <source>
        <dbReference type="EMBL" id="AYQ71594.1"/>
    </source>
</evidence>
<evidence type="ECO:0000256" key="1">
    <source>
        <dbReference type="ARBA" id="ARBA00004236"/>
    </source>
</evidence>
<evidence type="ECO:0000256" key="2">
    <source>
        <dbReference type="ARBA" id="ARBA00022475"/>
    </source>
</evidence>
<dbReference type="RefSeq" id="WP_123039657.1">
    <property type="nucleotide sequence ID" value="NZ_CP033433.1"/>
</dbReference>
<evidence type="ECO:0000259" key="9">
    <source>
        <dbReference type="PROSITE" id="PS50885"/>
    </source>
</evidence>
<dbReference type="PANTHER" id="PTHR32089">
    <property type="entry name" value="METHYL-ACCEPTING CHEMOTAXIS PROTEIN MCPB"/>
    <property type="match status" value="1"/>
</dbReference>
<evidence type="ECO:0000256" key="3">
    <source>
        <dbReference type="ARBA" id="ARBA00023136"/>
    </source>
</evidence>
<dbReference type="Pfam" id="PF00015">
    <property type="entry name" value="MCPsignal"/>
    <property type="match status" value="1"/>
</dbReference>
<feature type="domain" description="HAMP" evidence="9">
    <location>
        <begin position="323"/>
        <end position="375"/>
    </location>
</feature>
<evidence type="ECO:0000256" key="5">
    <source>
        <dbReference type="ARBA" id="ARBA00029447"/>
    </source>
</evidence>
<dbReference type="Pfam" id="PF00672">
    <property type="entry name" value="HAMP"/>
    <property type="match status" value="1"/>
</dbReference>
<dbReference type="PROSITE" id="PS50111">
    <property type="entry name" value="CHEMOTAXIS_TRANSDUC_2"/>
    <property type="match status" value="1"/>
</dbReference>
<sequence length="680" mass="73400">MEWKTLARSFARSPSRSIGTKVFLLFFCFVCLSVASLGVFSFTTARSAMMAQTESNSGQAIVLAGEKLDMKQQFYLDLTGQLIKNSEFVDNLFQFANASTMPAGELDNRIAAVRDLLDQLILSDPRIRDMTLYSLEDAVPPISTDRENTAWDENAAWVRKVKDGNGRPIWLPIEDRGYRGNSPKPVFAYGRMIGKMNTGSSDYVLLVQIEASVLESMIGGVRISPSAETALFGEDGKPLISTLGAAGLSSLQVSAGQDEEGQTERRDDRFFAYRKSPVTGWTLAGIAPLKELTGATDRIRTTTYAAIGVSVLLALIAGIWLVAMIGSPLGKLESLMGQAAGGDLRGRLRHRGKDEIGRVAEAYNRMMEQIAHLIRETRSTVDEVAASSGELAGVASQTADSSAEIHLASEQIATGAVELAANAERTSVRVDELGQCLAEVLVQQDKMAAAAREAFESCRIGSRDVEELLRKSDLAEIRLRQAGGRVNGLAQSAASIRELLGFMTQMAKQTTILSLNASIEATRAGAAGAGFKVIAEEIRRLADRSNASIAHAEELIEAIRSEVDGTADTMADALPFFGDMAEGVHEVHRHFTNVRGSMDHMLELTNAVTGAVRELEYTQNALSMAMQEVSAVSEESSASSEQVASLCSVQMKVGESLLEISNGMKEVSGRLENQMTSFIV</sequence>
<feature type="transmembrane region" description="Helical" evidence="7">
    <location>
        <begin position="304"/>
        <end position="326"/>
    </location>
</feature>
<organism evidence="10 11">
    <name type="scientific">Cohnella candidum</name>
    <dbReference type="NCBI Taxonomy" id="2674991"/>
    <lineage>
        <taxon>Bacteria</taxon>
        <taxon>Bacillati</taxon>
        <taxon>Bacillota</taxon>
        <taxon>Bacilli</taxon>
        <taxon>Bacillales</taxon>
        <taxon>Paenibacillaceae</taxon>
        <taxon>Cohnella</taxon>
    </lineage>
</organism>
<dbReference type="InterPro" id="IPR003660">
    <property type="entry name" value="HAMP_dom"/>
</dbReference>
<dbReference type="CDD" id="cd18774">
    <property type="entry name" value="PDC2_HK_sensor"/>
    <property type="match status" value="1"/>
</dbReference>
<evidence type="ECO:0000256" key="4">
    <source>
        <dbReference type="ARBA" id="ARBA00023224"/>
    </source>
</evidence>
<dbReference type="Proteomes" id="UP000269097">
    <property type="component" value="Chromosome"/>
</dbReference>
<dbReference type="SMART" id="SM00283">
    <property type="entry name" value="MA"/>
    <property type="match status" value="1"/>
</dbReference>
<dbReference type="GO" id="GO:0007165">
    <property type="term" value="P:signal transduction"/>
    <property type="evidence" value="ECO:0007669"/>
    <property type="project" value="UniProtKB-KW"/>
</dbReference>
<gene>
    <name evidence="10" type="ORF">EAV92_02745</name>
</gene>
<comment type="subcellular location">
    <subcellularLocation>
        <location evidence="1">Cell membrane</location>
    </subcellularLocation>
</comment>
<comment type="similarity">
    <text evidence="5">Belongs to the methyl-accepting chemotaxis (MCP) protein family.</text>
</comment>
<dbReference type="SUPFAM" id="SSF58104">
    <property type="entry name" value="Methyl-accepting chemotaxis protein (MCP) signaling domain"/>
    <property type="match status" value="1"/>
</dbReference>
<dbReference type="PANTHER" id="PTHR32089:SF112">
    <property type="entry name" value="LYSOZYME-LIKE PROTEIN-RELATED"/>
    <property type="match status" value="1"/>
</dbReference>
<feature type="domain" description="Methyl-accepting transducer" evidence="8">
    <location>
        <begin position="394"/>
        <end position="644"/>
    </location>
</feature>
<dbReference type="SMART" id="SM00304">
    <property type="entry name" value="HAMP"/>
    <property type="match status" value="1"/>
</dbReference>
<keyword evidence="2" id="KW-1003">Cell membrane</keyword>
<keyword evidence="11" id="KW-1185">Reference proteome</keyword>
<keyword evidence="3 7" id="KW-0472">Membrane</keyword>
<dbReference type="GO" id="GO:0005886">
    <property type="term" value="C:plasma membrane"/>
    <property type="evidence" value="ECO:0007669"/>
    <property type="project" value="UniProtKB-SubCell"/>
</dbReference>
<protein>
    <submittedName>
        <fullName evidence="10">HAMP domain-containing protein</fullName>
    </submittedName>
</protein>
<keyword evidence="7" id="KW-1133">Transmembrane helix</keyword>
<dbReference type="AlphaFoldDB" id="A0A3G3JTS0"/>
<reference evidence="10 11" key="1">
    <citation type="submission" date="2018-10" db="EMBL/GenBank/DDBJ databases">
        <title>Genome Sequence of Cohnella sp.</title>
        <authorList>
            <person name="Srinivasan S."/>
            <person name="Kim M.K."/>
        </authorList>
    </citation>
    <scope>NUCLEOTIDE SEQUENCE [LARGE SCALE GENOMIC DNA]</scope>
    <source>
        <strain evidence="10 11">18JY8-7</strain>
    </source>
</reference>
<keyword evidence="4 6" id="KW-0807">Transducer</keyword>
<dbReference type="KEGG" id="coh:EAV92_02745"/>
<dbReference type="Gene3D" id="1.10.287.950">
    <property type="entry name" value="Methyl-accepting chemotaxis protein"/>
    <property type="match status" value="1"/>
</dbReference>
<evidence type="ECO:0000256" key="6">
    <source>
        <dbReference type="PROSITE-ProRule" id="PRU00284"/>
    </source>
</evidence>
<dbReference type="InterPro" id="IPR004089">
    <property type="entry name" value="MCPsignal_dom"/>
</dbReference>
<proteinExistence type="inferred from homology"/>
<dbReference type="PROSITE" id="PS50885">
    <property type="entry name" value="HAMP"/>
    <property type="match status" value="1"/>
</dbReference>
<evidence type="ECO:0000256" key="7">
    <source>
        <dbReference type="SAM" id="Phobius"/>
    </source>
</evidence>
<dbReference type="Gene3D" id="6.10.340.10">
    <property type="match status" value="1"/>
</dbReference>
<dbReference type="EMBL" id="CP033433">
    <property type="protein sequence ID" value="AYQ71594.1"/>
    <property type="molecule type" value="Genomic_DNA"/>
</dbReference>
<name>A0A3G3JTS0_9BACL</name>
<accession>A0A3G3JTS0</accession>
<evidence type="ECO:0000313" key="11">
    <source>
        <dbReference type="Proteomes" id="UP000269097"/>
    </source>
</evidence>
<keyword evidence="7" id="KW-0812">Transmembrane</keyword>